<accession>A0A8X6M8H3</accession>
<evidence type="ECO:0000313" key="3">
    <source>
        <dbReference type="Proteomes" id="UP000886998"/>
    </source>
</evidence>
<keyword evidence="3" id="KW-1185">Reference proteome</keyword>
<evidence type="ECO:0000256" key="1">
    <source>
        <dbReference type="SAM" id="MobiDB-lite"/>
    </source>
</evidence>
<dbReference type="Proteomes" id="UP000886998">
    <property type="component" value="Unassembled WGS sequence"/>
</dbReference>
<reference evidence="2" key="1">
    <citation type="submission" date="2020-08" db="EMBL/GenBank/DDBJ databases">
        <title>Multicomponent nature underlies the extraordinary mechanical properties of spider dragline silk.</title>
        <authorList>
            <person name="Kono N."/>
            <person name="Nakamura H."/>
            <person name="Mori M."/>
            <person name="Yoshida Y."/>
            <person name="Ohtoshi R."/>
            <person name="Malay A.D."/>
            <person name="Moran D.A.P."/>
            <person name="Tomita M."/>
            <person name="Numata K."/>
            <person name="Arakawa K."/>
        </authorList>
    </citation>
    <scope>NUCLEOTIDE SEQUENCE</scope>
</reference>
<dbReference type="AlphaFoldDB" id="A0A8X6M8H3"/>
<name>A0A8X6M8H3_9ARAC</name>
<comment type="caution">
    <text evidence="2">The sequence shown here is derived from an EMBL/GenBank/DDBJ whole genome shotgun (WGS) entry which is preliminary data.</text>
</comment>
<dbReference type="EMBL" id="BMAV01024262">
    <property type="protein sequence ID" value="GFS31665.1"/>
    <property type="molecule type" value="Genomic_DNA"/>
</dbReference>
<evidence type="ECO:0000313" key="2">
    <source>
        <dbReference type="EMBL" id="GFS31665.1"/>
    </source>
</evidence>
<proteinExistence type="predicted"/>
<gene>
    <name evidence="2" type="primary">pol_2610</name>
    <name evidence="2" type="ORF">TNIN_449641</name>
</gene>
<feature type="region of interest" description="Disordered" evidence="1">
    <location>
        <begin position="1"/>
        <end position="30"/>
    </location>
</feature>
<feature type="compositionally biased region" description="Polar residues" evidence="1">
    <location>
        <begin position="19"/>
        <end position="30"/>
    </location>
</feature>
<dbReference type="OrthoDB" id="6436342at2759"/>
<sequence length="116" mass="13490">MGRRLAGQRGFEPEKLKLQEQNPLPSVGNPTQMDSSLMRLDLKTMLPSFIPDTFDMSLFLSMFERQMKLLNVPADFWVSHLMRVLPSDIGRLIAREEEMFRKVMPIFAIFYYKGSS</sequence>
<organism evidence="2 3">
    <name type="scientific">Trichonephila inaurata madagascariensis</name>
    <dbReference type="NCBI Taxonomy" id="2747483"/>
    <lineage>
        <taxon>Eukaryota</taxon>
        <taxon>Metazoa</taxon>
        <taxon>Ecdysozoa</taxon>
        <taxon>Arthropoda</taxon>
        <taxon>Chelicerata</taxon>
        <taxon>Arachnida</taxon>
        <taxon>Araneae</taxon>
        <taxon>Araneomorphae</taxon>
        <taxon>Entelegynae</taxon>
        <taxon>Araneoidea</taxon>
        <taxon>Nephilidae</taxon>
        <taxon>Trichonephila</taxon>
        <taxon>Trichonephila inaurata</taxon>
    </lineage>
</organism>
<protein>
    <submittedName>
        <fullName evidence="2">Retrovirus-related Pol polyprotein from transposon 17.6</fullName>
    </submittedName>
</protein>